<sequence length="177" mass="20433">MVNSLLLNAGLPNSLWGEAFKTACHVGNRIPIKKTHKSPYEFWYDRKPNLNYFRVWGCIAYYKITDPHKQKLGPKSRRSVFVGYAENSKSTMEAEFIALTAAGKEAERLRDLLLDIELWPQPMTAISLHYNSQSTMYKAYNNVYNGKSRHIGLRHAYIREFLTNGIITIVYIKSKVI</sequence>
<reference evidence="2" key="1">
    <citation type="submission" date="2024-03" db="EMBL/GenBank/DDBJ databases">
        <title>WGS assembly of Saponaria officinalis var. Norfolk2.</title>
        <authorList>
            <person name="Jenkins J."/>
            <person name="Shu S."/>
            <person name="Grimwood J."/>
            <person name="Barry K."/>
            <person name="Goodstein D."/>
            <person name="Schmutz J."/>
            <person name="Leebens-Mack J."/>
            <person name="Osbourn A."/>
        </authorList>
    </citation>
    <scope>NUCLEOTIDE SEQUENCE [LARGE SCALE GENOMIC DNA]</scope>
    <source>
        <strain evidence="2">JIC</strain>
    </source>
</reference>
<dbReference type="PANTHER" id="PTHR42648:SF28">
    <property type="entry name" value="TRANSPOSON-ENCODED PROTEIN WITH RIBONUCLEASE H-LIKE AND RETROVIRUS ZINC FINGER-LIKE DOMAINS"/>
    <property type="match status" value="1"/>
</dbReference>
<dbReference type="InterPro" id="IPR057670">
    <property type="entry name" value="SH3_retrovirus"/>
</dbReference>
<dbReference type="SUPFAM" id="SSF53098">
    <property type="entry name" value="Ribonuclease H-like"/>
    <property type="match status" value="1"/>
</dbReference>
<dbReference type="InterPro" id="IPR036397">
    <property type="entry name" value="RNaseH_sf"/>
</dbReference>
<organism evidence="2 3">
    <name type="scientific">Saponaria officinalis</name>
    <name type="common">Common soapwort</name>
    <name type="synonym">Lychnis saponaria</name>
    <dbReference type="NCBI Taxonomy" id="3572"/>
    <lineage>
        <taxon>Eukaryota</taxon>
        <taxon>Viridiplantae</taxon>
        <taxon>Streptophyta</taxon>
        <taxon>Embryophyta</taxon>
        <taxon>Tracheophyta</taxon>
        <taxon>Spermatophyta</taxon>
        <taxon>Magnoliopsida</taxon>
        <taxon>eudicotyledons</taxon>
        <taxon>Gunneridae</taxon>
        <taxon>Pentapetalae</taxon>
        <taxon>Caryophyllales</taxon>
        <taxon>Caryophyllaceae</taxon>
        <taxon>Caryophylleae</taxon>
        <taxon>Saponaria</taxon>
    </lineage>
</organism>
<name>A0AAW1JNR3_SAPOF</name>
<dbReference type="Gene3D" id="3.30.420.10">
    <property type="entry name" value="Ribonuclease H-like superfamily/Ribonuclease H"/>
    <property type="match status" value="1"/>
</dbReference>
<dbReference type="Proteomes" id="UP001443914">
    <property type="component" value="Unassembled WGS sequence"/>
</dbReference>
<dbReference type="EMBL" id="JBDFQZ010000007">
    <property type="protein sequence ID" value="KAK9706047.1"/>
    <property type="molecule type" value="Genomic_DNA"/>
</dbReference>
<dbReference type="Pfam" id="PF25597">
    <property type="entry name" value="SH3_retrovirus"/>
    <property type="match status" value="1"/>
</dbReference>
<dbReference type="AlphaFoldDB" id="A0AAW1JNR3"/>
<evidence type="ECO:0000259" key="1">
    <source>
        <dbReference type="Pfam" id="PF25597"/>
    </source>
</evidence>
<dbReference type="GO" id="GO:0003676">
    <property type="term" value="F:nucleic acid binding"/>
    <property type="evidence" value="ECO:0007669"/>
    <property type="project" value="InterPro"/>
</dbReference>
<protein>
    <recommendedName>
        <fullName evidence="1">Retroviral polymerase SH3-like domain-containing protein</fullName>
    </recommendedName>
</protein>
<dbReference type="PANTHER" id="PTHR42648">
    <property type="entry name" value="TRANSPOSASE, PUTATIVE-RELATED"/>
    <property type="match status" value="1"/>
</dbReference>
<keyword evidence="3" id="KW-1185">Reference proteome</keyword>
<dbReference type="CDD" id="cd09272">
    <property type="entry name" value="RNase_HI_RT_Ty1"/>
    <property type="match status" value="1"/>
</dbReference>
<evidence type="ECO:0000313" key="2">
    <source>
        <dbReference type="EMBL" id="KAK9706047.1"/>
    </source>
</evidence>
<dbReference type="InterPro" id="IPR039537">
    <property type="entry name" value="Retrotran_Ty1/copia-like"/>
</dbReference>
<accession>A0AAW1JNR3</accession>
<feature type="domain" description="Retroviral polymerase SH3-like" evidence="1">
    <location>
        <begin position="58"/>
        <end position="89"/>
    </location>
</feature>
<dbReference type="InterPro" id="IPR012337">
    <property type="entry name" value="RNaseH-like_sf"/>
</dbReference>
<evidence type="ECO:0000313" key="3">
    <source>
        <dbReference type="Proteomes" id="UP001443914"/>
    </source>
</evidence>
<proteinExistence type="predicted"/>
<gene>
    <name evidence="2" type="ORF">RND81_07G101300</name>
</gene>
<comment type="caution">
    <text evidence="2">The sequence shown here is derived from an EMBL/GenBank/DDBJ whole genome shotgun (WGS) entry which is preliminary data.</text>
</comment>